<reference evidence="1 2" key="1">
    <citation type="submission" date="2015-08" db="EMBL/GenBank/DDBJ databases">
        <title>Next Generation Sequencing and Analysis of the Genome of Puccinia sorghi L Schw, the Causal Agent of Maize Common Rust.</title>
        <authorList>
            <person name="Rochi L."/>
            <person name="Burguener G."/>
            <person name="Darino M."/>
            <person name="Turjanski A."/>
            <person name="Kreff E."/>
            <person name="Dieguez M.J."/>
            <person name="Sacco F."/>
        </authorList>
    </citation>
    <scope>NUCLEOTIDE SEQUENCE [LARGE SCALE GENOMIC DNA]</scope>
    <source>
        <strain evidence="1 2">RO10H11247</strain>
    </source>
</reference>
<accession>A0A0L6UEM2</accession>
<comment type="caution">
    <text evidence="1">The sequence shown here is derived from an EMBL/GenBank/DDBJ whole genome shotgun (WGS) entry which is preliminary data.</text>
</comment>
<organism evidence="1 2">
    <name type="scientific">Puccinia sorghi</name>
    <dbReference type="NCBI Taxonomy" id="27349"/>
    <lineage>
        <taxon>Eukaryota</taxon>
        <taxon>Fungi</taxon>
        <taxon>Dikarya</taxon>
        <taxon>Basidiomycota</taxon>
        <taxon>Pucciniomycotina</taxon>
        <taxon>Pucciniomycetes</taxon>
        <taxon>Pucciniales</taxon>
        <taxon>Pucciniaceae</taxon>
        <taxon>Puccinia</taxon>
    </lineage>
</organism>
<protein>
    <submittedName>
        <fullName evidence="1">Uncharacterized protein</fullName>
    </submittedName>
</protein>
<dbReference type="VEuPathDB" id="FungiDB:VP01_6759g1"/>
<dbReference type="AlphaFoldDB" id="A0A0L6UEM2"/>
<evidence type="ECO:0000313" key="1">
    <source>
        <dbReference type="EMBL" id="KNZ47013.1"/>
    </source>
</evidence>
<sequence>MENSRSAIQHEVSRFSKRIFVWTVKRKCREHGNHSELAIVVPLDYTRKSTLFRIAENRRRYYLSTSVIDLWEMFGEDSPTFGGRPTWLGKLEDNARDHERLHFLVERIKEALKTVVESPLGKAGRRCIRDWVVTFIKQEEARGEFCWGRVRCVKETVDRFS</sequence>
<keyword evidence="2" id="KW-1185">Reference proteome</keyword>
<dbReference type="OrthoDB" id="2495937at2759"/>
<name>A0A0L6UEM2_9BASI</name>
<proteinExistence type="predicted"/>
<dbReference type="EMBL" id="LAVV01012116">
    <property type="protein sequence ID" value="KNZ47013.1"/>
    <property type="molecule type" value="Genomic_DNA"/>
</dbReference>
<gene>
    <name evidence="1" type="ORF">VP01_6759g1</name>
</gene>
<evidence type="ECO:0000313" key="2">
    <source>
        <dbReference type="Proteomes" id="UP000037035"/>
    </source>
</evidence>
<dbReference type="Proteomes" id="UP000037035">
    <property type="component" value="Unassembled WGS sequence"/>
</dbReference>